<dbReference type="EMBL" id="CM047738">
    <property type="protein sequence ID" value="KAJ0045584.1"/>
    <property type="molecule type" value="Genomic_DNA"/>
</dbReference>
<keyword evidence="2" id="KW-1185">Reference proteome</keyword>
<dbReference type="Proteomes" id="UP001163603">
    <property type="component" value="Chromosome 3"/>
</dbReference>
<evidence type="ECO:0000313" key="2">
    <source>
        <dbReference type="Proteomes" id="UP001163603"/>
    </source>
</evidence>
<organism evidence="1 2">
    <name type="scientific">Pistacia integerrima</name>
    <dbReference type="NCBI Taxonomy" id="434235"/>
    <lineage>
        <taxon>Eukaryota</taxon>
        <taxon>Viridiplantae</taxon>
        <taxon>Streptophyta</taxon>
        <taxon>Embryophyta</taxon>
        <taxon>Tracheophyta</taxon>
        <taxon>Spermatophyta</taxon>
        <taxon>Magnoliopsida</taxon>
        <taxon>eudicotyledons</taxon>
        <taxon>Gunneridae</taxon>
        <taxon>Pentapetalae</taxon>
        <taxon>rosids</taxon>
        <taxon>malvids</taxon>
        <taxon>Sapindales</taxon>
        <taxon>Anacardiaceae</taxon>
        <taxon>Pistacia</taxon>
    </lineage>
</organism>
<gene>
    <name evidence="1" type="ORF">Pint_05324</name>
</gene>
<proteinExistence type="predicted"/>
<comment type="caution">
    <text evidence="1">The sequence shown here is derived from an EMBL/GenBank/DDBJ whole genome shotgun (WGS) entry which is preliminary data.</text>
</comment>
<evidence type="ECO:0000313" key="1">
    <source>
        <dbReference type="EMBL" id="KAJ0045584.1"/>
    </source>
</evidence>
<name>A0ACC0Z3R8_9ROSI</name>
<accession>A0ACC0Z3R8</accession>
<reference evidence="2" key="1">
    <citation type="journal article" date="2023" name="G3 (Bethesda)">
        <title>Genome assembly and association tests identify interacting loci associated with vigor, precocity, and sex in interspecific pistachio rootstocks.</title>
        <authorList>
            <person name="Palmer W."/>
            <person name="Jacygrad E."/>
            <person name="Sagayaradj S."/>
            <person name="Cavanaugh K."/>
            <person name="Han R."/>
            <person name="Bertier L."/>
            <person name="Beede B."/>
            <person name="Kafkas S."/>
            <person name="Golino D."/>
            <person name="Preece J."/>
            <person name="Michelmore R."/>
        </authorList>
    </citation>
    <scope>NUCLEOTIDE SEQUENCE [LARGE SCALE GENOMIC DNA]</scope>
</reference>
<sequence length="892" mass="99571">MVYGRKLITEMYLSGRADVLPVEYITLLKQLQDSLPPRPLQEVCQTIEKELGESMDDLFMDFVQKPLATASIAQVHRAKLSDGQDVVVKVQHLGIKKIILEDLKDAKSIIDWIARVEPLYDFNPVLDEWCREAPKELDFNLEAENTRTVSRNLGCKNRGEDSRPANKVDVLVPESTEAVLILEYMDGIRINDSESLEAFGVDKQKIVEEITYAYAHQIYVDGFFNGDPHPGNFLVSKEAPHRPILLDFGLTKKLSNPVKQALAKMLLAAAEGDHVALLSAMAEMGLTLRLDLPEQAMEVTTLFFRASSPADEAFDTMKNIVDQKEKSMKLIQEKMKFSQKDIKRFNPFDAFPGDFVMFSKVLTLLRGLSSMMNVRIVYLDILRPFAESVLEGNMNKGPAANPRWIYDTPIHSEVEAKLREFLIQLGNEDRILGIQVCAYKDGEVIIDTAAGVLGRYDPRPVQPDSLFNVFSVTKGITAGMVHWLVDNGKLKLEENVAKIWPEFGSNGKDIIKVHHVLNHTSGLHNALVEFGSENPMEIADWDECLRQIAMSKPEPETELGQQQVYHYLTFGWLCGGIIERASGKKFQEILEEAFIRPLNIEGELYVGIPPVYYNYETEVAVINGIIMPFNGYPPGVESRLATLTIDEYDLRKYQNRGYHPDVPTTYRLDQIAELITTLPVFFNMLNIRRAILPATNGHCSARAVARYYAALADGGVIPPPHSSLSKPLLGSHTHIPKFPSQEKSKKPKGKKSKEVTAAAKETTNNKGKDAGVDGYTRLTNNGSKIFSNPKIHDAFLGVGDYENLTFPNGPFGLGFKRNKAADGSIIGYGHSGIGGSTGFCDIKNRFAISVSLNKMSYGATTAKIVDFVCSELNIPLPVEFSFVKDFEKPLIR</sequence>
<protein>
    <submittedName>
        <fullName evidence="1">Uncharacterized protein</fullName>
    </submittedName>
</protein>